<dbReference type="RefSeq" id="XP_044368309.1">
    <property type="nucleotide sequence ID" value="XM_044512374.1"/>
</dbReference>
<feature type="compositionally biased region" description="Basic residues" evidence="5">
    <location>
        <begin position="27"/>
        <end position="38"/>
    </location>
</feature>
<dbReference type="Proteomes" id="UP000019116">
    <property type="component" value="Chromosome 4B"/>
</dbReference>
<reference evidence="7" key="1">
    <citation type="submission" date="2018-08" db="EMBL/GenBank/DDBJ databases">
        <authorList>
            <person name="Rossello M."/>
        </authorList>
    </citation>
    <scope>NUCLEOTIDE SEQUENCE [LARGE SCALE GENOMIC DNA]</scope>
    <source>
        <strain evidence="7">cv. Chinese Spring</strain>
    </source>
</reference>
<dbReference type="STRING" id="4565.A0A3B6ILX9"/>
<dbReference type="Gene3D" id="4.10.280.10">
    <property type="entry name" value="Helix-loop-helix DNA-binding domain"/>
    <property type="match status" value="1"/>
</dbReference>
<gene>
    <name evidence="7" type="primary">LOC123090982</name>
</gene>
<dbReference type="GO" id="GO:0005634">
    <property type="term" value="C:nucleus"/>
    <property type="evidence" value="ECO:0000318"/>
    <property type="project" value="GO_Central"/>
</dbReference>
<protein>
    <recommendedName>
        <fullName evidence="6">BHLH domain-containing protein</fullName>
    </recommendedName>
</protein>
<dbReference type="Gramene" id="TraesMAC4B03G02244820.2">
    <property type="protein sequence ID" value="TraesMAC4B03G02244820.2"/>
    <property type="gene ID" value="TraesMAC4B03G02244820"/>
</dbReference>
<dbReference type="Gramene" id="TraesCAD_scaffold_001091_01G000300.1">
    <property type="protein sequence ID" value="TraesCAD_scaffold_001091_01G000300.1"/>
    <property type="gene ID" value="TraesCAD_scaffold_001091_01G000300"/>
</dbReference>
<dbReference type="Gramene" id="TraesLDM4B03G02245310.1">
    <property type="protein sequence ID" value="TraesLDM4B03G02245310.1"/>
    <property type="gene ID" value="TraesLDM4B03G02245310"/>
</dbReference>
<feature type="compositionally biased region" description="Basic and acidic residues" evidence="5">
    <location>
        <begin position="39"/>
        <end position="50"/>
    </location>
</feature>
<dbReference type="Gramene" id="TraesJAG4B03G02244950.1">
    <property type="protein sequence ID" value="TraesJAG4B03G02244950.1"/>
    <property type="gene ID" value="TraesJAG4B03G02244950"/>
</dbReference>
<evidence type="ECO:0000313" key="8">
    <source>
        <dbReference type="Proteomes" id="UP000019116"/>
    </source>
</evidence>
<dbReference type="Gramene" id="TraesCLE_scaffold_017258_01G000100.1">
    <property type="protein sequence ID" value="TraesCLE_scaffold_017258_01G000100.1"/>
    <property type="gene ID" value="TraesCLE_scaffold_017258_01G000100"/>
</dbReference>
<accession>A0A3B6ILX9</accession>
<evidence type="ECO:0000256" key="5">
    <source>
        <dbReference type="SAM" id="MobiDB-lite"/>
    </source>
</evidence>
<reference evidence="7" key="2">
    <citation type="submission" date="2018-10" db="UniProtKB">
        <authorList>
            <consortium name="EnsemblPlants"/>
        </authorList>
    </citation>
    <scope>IDENTIFICATION</scope>
</reference>
<dbReference type="Gramene" id="TraesLAC4B03G02199170.2">
    <property type="protein sequence ID" value="TraesLAC4B03G02199170.2"/>
    <property type="gene ID" value="TraesLAC4B03G02199170"/>
</dbReference>
<dbReference type="Gramene" id="TraesSTA4B03G02240500.2">
    <property type="protein sequence ID" value="TraesSTA4B03G02240500.2"/>
    <property type="gene ID" value="TraesSTA4B03G02240500"/>
</dbReference>
<feature type="region of interest" description="Disordered" evidence="5">
    <location>
        <begin position="13"/>
        <end position="83"/>
    </location>
</feature>
<evidence type="ECO:0000256" key="1">
    <source>
        <dbReference type="ARBA" id="ARBA00005510"/>
    </source>
</evidence>
<dbReference type="SMART" id="SM00353">
    <property type="entry name" value="HLH"/>
    <property type="match status" value="1"/>
</dbReference>
<name>A0A3B6ILX9_WHEAT</name>
<keyword evidence="3" id="KW-0238">DNA-binding</keyword>
<dbReference type="PANTHER" id="PTHR45855:SF61">
    <property type="entry name" value="OS06G0164400 PROTEIN"/>
    <property type="match status" value="1"/>
</dbReference>
<dbReference type="InterPro" id="IPR031066">
    <property type="entry name" value="bHLH_ALC-like_plant"/>
</dbReference>
<keyword evidence="2" id="KW-0805">Transcription regulation</keyword>
<dbReference type="PANTHER" id="PTHR45855">
    <property type="entry name" value="TRANSCRIPTION FACTOR PIF1-RELATED"/>
    <property type="match status" value="1"/>
</dbReference>
<sequence length="201" mass="22997">MRAAIPPHWVVDERGARQAAAPGGRLRGARGRRRRRFLRERSGRVVREPEPEPLAAGDRPRGGSGSKRTRAARGGRPPARGIQQQANPCLRVNKLSEKRRRSRTNEKMKALQSLIPNSNKTDKASMLDEHKRSAEVQVIRWLRVAAIYQRENGWDESCSRGRIPGHTDPRCSIPKHFLLRHHHHQMRPPPQSSWRQVVQVN</sequence>
<dbReference type="Gramene" id="TraesNOR4B03G02262560.1">
    <property type="protein sequence ID" value="TraesNOR4B03G02262560.1"/>
    <property type="gene ID" value="TraesNOR4B03G02262560"/>
</dbReference>
<dbReference type="Gramene" id="TraesJUL4B03G02266330.2">
    <property type="protein sequence ID" value="TraesJUL4B03G02266330.2"/>
    <property type="gene ID" value="TraesJUL4B03G02266330"/>
</dbReference>
<keyword evidence="4" id="KW-0804">Transcription</keyword>
<evidence type="ECO:0000259" key="6">
    <source>
        <dbReference type="PROSITE" id="PS50888"/>
    </source>
</evidence>
<dbReference type="Gramene" id="TraesCS4B03G0134200.1">
    <property type="protein sequence ID" value="TraesCS4B03G0134200.1.CDS"/>
    <property type="gene ID" value="TraesCS4B03G0134200"/>
</dbReference>
<dbReference type="SUPFAM" id="SSF47459">
    <property type="entry name" value="HLH, helix-loop-helix DNA-binding domain"/>
    <property type="match status" value="1"/>
</dbReference>
<dbReference type="InterPro" id="IPR036638">
    <property type="entry name" value="HLH_DNA-bd_sf"/>
</dbReference>
<dbReference type="GO" id="GO:0046983">
    <property type="term" value="F:protein dimerization activity"/>
    <property type="evidence" value="ECO:0007669"/>
    <property type="project" value="InterPro"/>
</dbReference>
<dbReference type="Gramene" id="TraesSYM4B03G02271830.2">
    <property type="protein sequence ID" value="TraesSYM4B03G02271830.2"/>
    <property type="gene ID" value="TraesSYM4B03G02271830"/>
</dbReference>
<dbReference type="PROSITE" id="PS50888">
    <property type="entry name" value="BHLH"/>
    <property type="match status" value="1"/>
</dbReference>
<dbReference type="GO" id="GO:0003677">
    <property type="term" value="F:DNA binding"/>
    <property type="evidence" value="ECO:0007669"/>
    <property type="project" value="UniProtKB-KW"/>
</dbReference>
<dbReference type="Gramene" id="TraesROB_scaffold_019646_01G000100.1">
    <property type="protein sequence ID" value="TraesROB_scaffold_019646_01G000100.1"/>
    <property type="gene ID" value="TraesROB_scaffold_019646_01G000100"/>
</dbReference>
<dbReference type="AlphaFoldDB" id="A0A3B6ILX9"/>
<dbReference type="Pfam" id="PF00010">
    <property type="entry name" value="HLH"/>
    <property type="match status" value="1"/>
</dbReference>
<dbReference type="GeneID" id="123090982"/>
<feature type="domain" description="BHLH" evidence="6">
    <location>
        <begin position="88"/>
        <end position="137"/>
    </location>
</feature>
<evidence type="ECO:0000256" key="4">
    <source>
        <dbReference type="ARBA" id="ARBA00023163"/>
    </source>
</evidence>
<dbReference type="Gramene" id="TraesARI4B03G02282200.1">
    <property type="protein sequence ID" value="TraesARI4B03G02282200.1"/>
    <property type="gene ID" value="TraesARI4B03G02282200"/>
</dbReference>
<proteinExistence type="inferred from homology"/>
<dbReference type="Gramene" id="TraesRN4B0100139800.1">
    <property type="protein sequence ID" value="TraesRN4B0100139800.1"/>
    <property type="gene ID" value="TraesRN4B0100139800"/>
</dbReference>
<organism evidence="7">
    <name type="scientific">Triticum aestivum</name>
    <name type="common">Wheat</name>
    <dbReference type="NCBI Taxonomy" id="4565"/>
    <lineage>
        <taxon>Eukaryota</taxon>
        <taxon>Viridiplantae</taxon>
        <taxon>Streptophyta</taxon>
        <taxon>Embryophyta</taxon>
        <taxon>Tracheophyta</taxon>
        <taxon>Spermatophyta</taxon>
        <taxon>Magnoliopsida</taxon>
        <taxon>Liliopsida</taxon>
        <taxon>Poales</taxon>
        <taxon>Poaceae</taxon>
        <taxon>BOP clade</taxon>
        <taxon>Pooideae</taxon>
        <taxon>Triticodae</taxon>
        <taxon>Triticeae</taxon>
        <taxon>Triticinae</taxon>
        <taxon>Triticum</taxon>
    </lineage>
</organism>
<evidence type="ECO:0000256" key="2">
    <source>
        <dbReference type="ARBA" id="ARBA00023015"/>
    </source>
</evidence>
<dbReference type="Gramene" id="TraesWEE_scaffold_002018_01G000200.1">
    <property type="protein sequence ID" value="TraesWEE_scaffold_002018_01G000200.1"/>
    <property type="gene ID" value="TraesWEE_scaffold_002018_01G000200"/>
</dbReference>
<evidence type="ECO:0000313" key="7">
    <source>
        <dbReference type="EnsemblPlants" id="TraesCS4B02G061800.1"/>
    </source>
</evidence>
<evidence type="ECO:0000256" key="3">
    <source>
        <dbReference type="ARBA" id="ARBA00023125"/>
    </source>
</evidence>
<dbReference type="InterPro" id="IPR011598">
    <property type="entry name" value="bHLH_dom"/>
</dbReference>
<dbReference type="Gramene" id="TraesCS4B02G061800.1">
    <property type="protein sequence ID" value="TraesCS4B02G061800.1"/>
    <property type="gene ID" value="TraesCS4B02G061800"/>
</dbReference>
<comment type="similarity">
    <text evidence="1">Belongs to the bHLH protein family.</text>
</comment>
<keyword evidence="8" id="KW-1185">Reference proteome</keyword>
<dbReference type="EnsemblPlants" id="TraesCS4B02G061800.1">
    <property type="protein sequence ID" value="TraesCS4B02G061800.1"/>
    <property type="gene ID" value="TraesCS4B02G061800"/>
</dbReference>
<dbReference type="PaxDb" id="4565-Traes_4BS_05D2F0613.2"/>